<keyword evidence="8" id="KW-1185">Reference proteome</keyword>
<proteinExistence type="predicted"/>
<feature type="transmembrane region" description="Helical" evidence="6">
    <location>
        <begin position="36"/>
        <end position="57"/>
    </location>
</feature>
<feature type="transmembrane region" description="Helical" evidence="6">
    <location>
        <begin position="69"/>
        <end position="89"/>
    </location>
</feature>
<name>A0A0F3IVV5_9PROT</name>
<dbReference type="EMBL" id="LAJY01000031">
    <property type="protein sequence ID" value="KJV10885.1"/>
    <property type="molecule type" value="Genomic_DNA"/>
</dbReference>
<dbReference type="PANTHER" id="PTHR30561">
    <property type="entry name" value="SMR FAMILY PROTON-DEPENDENT DRUG EFFLUX TRANSPORTER SUGE"/>
    <property type="match status" value="1"/>
</dbReference>
<dbReference type="AlphaFoldDB" id="A0A0F3IVV5"/>
<dbReference type="GO" id="GO:0005886">
    <property type="term" value="C:plasma membrane"/>
    <property type="evidence" value="ECO:0007669"/>
    <property type="project" value="UniProtKB-SubCell"/>
</dbReference>
<keyword evidence="3 6" id="KW-0812">Transmembrane</keyword>
<feature type="transmembrane region" description="Helical" evidence="6">
    <location>
        <begin position="95"/>
        <end position="112"/>
    </location>
</feature>
<accession>A0A0F3IVV5</accession>
<dbReference type="Gene3D" id="1.10.3730.20">
    <property type="match status" value="1"/>
</dbReference>
<dbReference type="SUPFAM" id="SSF103481">
    <property type="entry name" value="Multidrug resistance efflux transporter EmrE"/>
    <property type="match status" value="1"/>
</dbReference>
<evidence type="ECO:0000313" key="7">
    <source>
        <dbReference type="EMBL" id="KJV10885.1"/>
    </source>
</evidence>
<organism evidence="7 8">
    <name type="scientific">Elstera litoralis</name>
    <dbReference type="NCBI Taxonomy" id="552518"/>
    <lineage>
        <taxon>Bacteria</taxon>
        <taxon>Pseudomonadati</taxon>
        <taxon>Pseudomonadota</taxon>
        <taxon>Alphaproteobacteria</taxon>
        <taxon>Rhodospirillales</taxon>
        <taxon>Rhodospirillaceae</taxon>
        <taxon>Elstera</taxon>
    </lineage>
</organism>
<evidence type="ECO:0000256" key="1">
    <source>
        <dbReference type="ARBA" id="ARBA00004651"/>
    </source>
</evidence>
<evidence type="ECO:0000256" key="6">
    <source>
        <dbReference type="SAM" id="Phobius"/>
    </source>
</evidence>
<dbReference type="InterPro" id="IPR000390">
    <property type="entry name" value="Small_drug/metabolite_transptr"/>
</dbReference>
<comment type="caution">
    <text evidence="7">The sequence shown here is derived from an EMBL/GenBank/DDBJ whole genome shotgun (WGS) entry which is preliminary data.</text>
</comment>
<dbReference type="Proteomes" id="UP000033774">
    <property type="component" value="Unassembled WGS sequence"/>
</dbReference>
<evidence type="ECO:0000256" key="2">
    <source>
        <dbReference type="ARBA" id="ARBA00022475"/>
    </source>
</evidence>
<gene>
    <name evidence="7" type="ORF">VZ95_01990</name>
</gene>
<evidence type="ECO:0008006" key="9">
    <source>
        <dbReference type="Google" id="ProtNLM"/>
    </source>
</evidence>
<dbReference type="GO" id="GO:0022857">
    <property type="term" value="F:transmembrane transporter activity"/>
    <property type="evidence" value="ECO:0007669"/>
    <property type="project" value="InterPro"/>
</dbReference>
<dbReference type="InterPro" id="IPR037185">
    <property type="entry name" value="EmrE-like"/>
</dbReference>
<evidence type="ECO:0000256" key="4">
    <source>
        <dbReference type="ARBA" id="ARBA00022989"/>
    </source>
</evidence>
<reference evidence="7 8" key="1">
    <citation type="submission" date="2015-03" db="EMBL/GenBank/DDBJ databases">
        <title>Draft genome sequence of Elstera litoralis.</title>
        <authorList>
            <person name="Rahalkar M.C."/>
            <person name="Dhakephalkar P.K."/>
            <person name="Pore S.D."/>
            <person name="Arora P."/>
            <person name="Kapse N.G."/>
            <person name="Pandit P.S."/>
        </authorList>
    </citation>
    <scope>NUCLEOTIDE SEQUENCE [LARGE SCALE GENOMIC DNA]</scope>
    <source>
        <strain evidence="7 8">Dia-1</strain>
    </source>
</reference>
<evidence type="ECO:0000256" key="3">
    <source>
        <dbReference type="ARBA" id="ARBA00022692"/>
    </source>
</evidence>
<keyword evidence="4 6" id="KW-1133">Transmembrane helix</keyword>
<comment type="subcellular location">
    <subcellularLocation>
        <location evidence="1">Cell membrane</location>
        <topology evidence="1">Multi-pass membrane protein</topology>
    </subcellularLocation>
</comment>
<protein>
    <recommendedName>
        <fullName evidence="9">EamA domain-containing protein</fullName>
    </recommendedName>
</protein>
<keyword evidence="2" id="KW-1003">Cell membrane</keyword>
<dbReference type="RefSeq" id="WP_045774388.1">
    <property type="nucleotide sequence ID" value="NZ_LAJY01000031.1"/>
</dbReference>
<evidence type="ECO:0000313" key="8">
    <source>
        <dbReference type="Proteomes" id="UP000033774"/>
    </source>
</evidence>
<keyword evidence="5 6" id="KW-0472">Membrane</keyword>
<evidence type="ECO:0000256" key="5">
    <source>
        <dbReference type="ARBA" id="ARBA00023136"/>
    </source>
</evidence>
<dbReference type="PANTHER" id="PTHR30561:SF9">
    <property type="entry name" value="4-AMINO-4-DEOXY-L-ARABINOSE-PHOSPHOUNDECAPRENOL FLIPPASE SUBUNIT ARNF-RELATED"/>
    <property type="match status" value="1"/>
</dbReference>
<sequence>MRALDLLLSLACALLTTLGMILLKRALPEAVSLSALFGQALPLAVAAIVYFAGLGLWTVALARNELSTAYPIGIGLSLFSATLGGHWAFGEPLSLGKLAGGGFILLGAFLISRSGAKSAPHS</sequence>
<dbReference type="OrthoDB" id="8449939at2"/>